<accession>A0AAV2R585</accession>
<sequence>MLRTCTVVSVVMMVLLQMHTVHVAGDPRAMQEYEAMQLLQSLGLDNGVDNVPEVRVGEKKHPSDSPIFYIKLPPVPYFYAQNNLHQRQSPTTTPYPFQKVSVDFTNNGRPDQIYHWTQSGTYNTWTKPTTITTTTTPITTTTTTTTPAPPPILKQPIKTPYFPNKSSSLVADHPWFPNVPAPPPVPSILTPSHPWLPSQPVAKPVAFPPGSSKPWFPAKPSYTVPWYLSNNLFSANGKPSSIYIYKPKQHTNPAKYKSKKTKHSMFRHF</sequence>
<evidence type="ECO:0000313" key="3">
    <source>
        <dbReference type="EMBL" id="CAL4113998.1"/>
    </source>
</evidence>
<comment type="caution">
    <text evidence="3">The sequence shown here is derived from an EMBL/GenBank/DDBJ whole genome shotgun (WGS) entry which is preliminary data.</text>
</comment>
<dbReference type="Pfam" id="PF16027">
    <property type="entry name" value="DUF4786"/>
    <property type="match status" value="1"/>
</dbReference>
<evidence type="ECO:0000313" key="4">
    <source>
        <dbReference type="Proteomes" id="UP001497623"/>
    </source>
</evidence>
<organism evidence="3 4">
    <name type="scientific">Meganyctiphanes norvegica</name>
    <name type="common">Northern krill</name>
    <name type="synonym">Thysanopoda norvegica</name>
    <dbReference type="NCBI Taxonomy" id="48144"/>
    <lineage>
        <taxon>Eukaryota</taxon>
        <taxon>Metazoa</taxon>
        <taxon>Ecdysozoa</taxon>
        <taxon>Arthropoda</taxon>
        <taxon>Crustacea</taxon>
        <taxon>Multicrustacea</taxon>
        <taxon>Malacostraca</taxon>
        <taxon>Eumalacostraca</taxon>
        <taxon>Eucarida</taxon>
        <taxon>Euphausiacea</taxon>
        <taxon>Euphausiidae</taxon>
        <taxon>Meganyctiphanes</taxon>
    </lineage>
</organism>
<feature type="chain" id="PRO_5043685359" evidence="2">
    <location>
        <begin position="26"/>
        <end position="269"/>
    </location>
</feature>
<keyword evidence="4" id="KW-1185">Reference proteome</keyword>
<keyword evidence="2" id="KW-0732">Signal</keyword>
<gene>
    <name evidence="3" type="ORF">MNOR_LOCUS20243</name>
</gene>
<dbReference type="AlphaFoldDB" id="A0AAV2R585"/>
<evidence type="ECO:0000256" key="2">
    <source>
        <dbReference type="SAM" id="SignalP"/>
    </source>
</evidence>
<feature type="signal peptide" evidence="2">
    <location>
        <begin position="1"/>
        <end position="25"/>
    </location>
</feature>
<reference evidence="3 4" key="1">
    <citation type="submission" date="2024-05" db="EMBL/GenBank/DDBJ databases">
        <authorList>
            <person name="Wallberg A."/>
        </authorList>
    </citation>
    <scope>NUCLEOTIDE SEQUENCE [LARGE SCALE GENOMIC DNA]</scope>
</reference>
<dbReference type="InterPro" id="IPR031983">
    <property type="entry name" value="DUF4786"/>
</dbReference>
<evidence type="ECO:0000256" key="1">
    <source>
        <dbReference type="SAM" id="MobiDB-lite"/>
    </source>
</evidence>
<feature type="non-terminal residue" evidence="3">
    <location>
        <position position="269"/>
    </location>
</feature>
<dbReference type="Proteomes" id="UP001497623">
    <property type="component" value="Unassembled WGS sequence"/>
</dbReference>
<dbReference type="EMBL" id="CAXKWB010015506">
    <property type="protein sequence ID" value="CAL4113998.1"/>
    <property type="molecule type" value="Genomic_DNA"/>
</dbReference>
<feature type="region of interest" description="Disordered" evidence="1">
    <location>
        <begin position="133"/>
        <end position="154"/>
    </location>
</feature>
<protein>
    <submittedName>
        <fullName evidence="3">Uncharacterized protein</fullName>
    </submittedName>
</protein>
<proteinExistence type="predicted"/>
<feature type="compositionally biased region" description="Low complexity" evidence="1">
    <location>
        <begin position="133"/>
        <end position="146"/>
    </location>
</feature>
<name>A0AAV2R585_MEGNR</name>